<dbReference type="PROSITE" id="PS51257">
    <property type="entry name" value="PROKAR_LIPOPROTEIN"/>
    <property type="match status" value="1"/>
</dbReference>
<keyword evidence="1" id="KW-0732">Signal</keyword>
<reference evidence="3" key="1">
    <citation type="submission" date="2016-10" db="EMBL/GenBank/DDBJ databases">
        <authorList>
            <person name="Varghese N."/>
            <person name="Submissions S."/>
        </authorList>
    </citation>
    <scope>NUCLEOTIDE SEQUENCE [LARGE SCALE GENOMIC DNA]</scope>
    <source>
        <strain evidence="3">DSM 23095</strain>
    </source>
</reference>
<evidence type="ECO:0008006" key="4">
    <source>
        <dbReference type="Google" id="ProtNLM"/>
    </source>
</evidence>
<evidence type="ECO:0000313" key="2">
    <source>
        <dbReference type="EMBL" id="SDC79518.1"/>
    </source>
</evidence>
<evidence type="ECO:0000256" key="1">
    <source>
        <dbReference type="SAM" id="SignalP"/>
    </source>
</evidence>
<evidence type="ECO:0000313" key="3">
    <source>
        <dbReference type="Proteomes" id="UP000199060"/>
    </source>
</evidence>
<dbReference type="STRING" id="686796.SAMN04488104_100638"/>
<sequence>MKKHLSITHKLLVLTAMVFGASACISETETPLIDQSQVEITTTEEGGENLKKGGLIPYEESFVNQITVVPPTEELPLTFLPGTGVGKAQGMGKVYSFINQVATSLTTSEGAPVTQFYADELASFGLTDIPDDVNSVTVSENGTAIFYRSETNQATFPDANGMVTFEAVVHIVGGTKKFRNASGEGVLTGMYDSNTGEGTSKIEAQIKLQ</sequence>
<organism evidence="2 3">
    <name type="scientific">Algoriphagus faecimaris</name>
    <dbReference type="NCBI Taxonomy" id="686796"/>
    <lineage>
        <taxon>Bacteria</taxon>
        <taxon>Pseudomonadati</taxon>
        <taxon>Bacteroidota</taxon>
        <taxon>Cytophagia</taxon>
        <taxon>Cytophagales</taxon>
        <taxon>Cyclobacteriaceae</taxon>
        <taxon>Algoriphagus</taxon>
    </lineage>
</organism>
<dbReference type="RefSeq" id="WP_087938190.1">
    <property type="nucleotide sequence ID" value="NZ_FNAC01000006.1"/>
</dbReference>
<gene>
    <name evidence="2" type="ORF">SAMN04488104_100638</name>
</gene>
<accession>A0A1G6PHK7</accession>
<feature type="signal peptide" evidence="1">
    <location>
        <begin position="1"/>
        <end position="23"/>
    </location>
</feature>
<feature type="chain" id="PRO_5011511789" description="Lipoprotein" evidence="1">
    <location>
        <begin position="24"/>
        <end position="209"/>
    </location>
</feature>
<dbReference type="OrthoDB" id="822980at2"/>
<name>A0A1G6PHK7_9BACT</name>
<proteinExistence type="predicted"/>
<dbReference type="AlphaFoldDB" id="A0A1G6PHK7"/>
<protein>
    <recommendedName>
        <fullName evidence="4">Lipoprotein</fullName>
    </recommendedName>
</protein>
<dbReference type="Proteomes" id="UP000199060">
    <property type="component" value="Unassembled WGS sequence"/>
</dbReference>
<keyword evidence="3" id="KW-1185">Reference proteome</keyword>
<dbReference type="EMBL" id="FNAC01000006">
    <property type="protein sequence ID" value="SDC79518.1"/>
    <property type="molecule type" value="Genomic_DNA"/>
</dbReference>